<accession>A0A0R1RF21</accession>
<keyword evidence="2" id="KW-1185">Reference proteome</keyword>
<dbReference type="RefSeq" id="WP_057890178.1">
    <property type="nucleotide sequence ID" value="NZ_AZFE01000031.1"/>
</dbReference>
<dbReference type="Proteomes" id="UP000051697">
    <property type="component" value="Unassembled WGS sequence"/>
</dbReference>
<proteinExistence type="predicted"/>
<evidence type="ECO:0000313" key="1">
    <source>
        <dbReference type="EMBL" id="KRL55648.1"/>
    </source>
</evidence>
<dbReference type="Gene3D" id="3.30.530.20">
    <property type="match status" value="1"/>
</dbReference>
<comment type="caution">
    <text evidence="1">The sequence shown here is derived from an EMBL/GenBank/DDBJ whole genome shotgun (WGS) entry which is preliminary data.</text>
</comment>
<dbReference type="InterPro" id="IPR023393">
    <property type="entry name" value="START-like_dom_sf"/>
</dbReference>
<evidence type="ECO:0000313" key="2">
    <source>
        <dbReference type="Proteomes" id="UP000051697"/>
    </source>
</evidence>
<dbReference type="OrthoDB" id="2320364at2"/>
<organism evidence="1 2">
    <name type="scientific">Paucilactobacillus oligofermentans DSM 15707 = LMG 22743</name>
    <dbReference type="NCBI Taxonomy" id="1423778"/>
    <lineage>
        <taxon>Bacteria</taxon>
        <taxon>Bacillati</taxon>
        <taxon>Bacillota</taxon>
        <taxon>Bacilli</taxon>
        <taxon>Lactobacillales</taxon>
        <taxon>Lactobacillaceae</taxon>
        <taxon>Paucilactobacillus</taxon>
    </lineage>
</organism>
<name>A0A0R1RF21_9LACO</name>
<dbReference type="KEGG" id="lol:LACOL_0055"/>
<dbReference type="PATRIC" id="fig|1423778.4.peg.1285"/>
<dbReference type="SUPFAM" id="SSF55961">
    <property type="entry name" value="Bet v1-like"/>
    <property type="match status" value="1"/>
</dbReference>
<dbReference type="InterPro" id="IPR019587">
    <property type="entry name" value="Polyketide_cyclase/dehydratase"/>
</dbReference>
<protein>
    <recommendedName>
        <fullName evidence="3">SRPBCC family protein</fullName>
    </recommendedName>
</protein>
<dbReference type="EMBL" id="AZFE01000031">
    <property type="protein sequence ID" value="KRL55648.1"/>
    <property type="molecule type" value="Genomic_DNA"/>
</dbReference>
<dbReference type="Pfam" id="PF10604">
    <property type="entry name" value="Polyketide_cyc2"/>
    <property type="match status" value="1"/>
</dbReference>
<evidence type="ECO:0008006" key="3">
    <source>
        <dbReference type="Google" id="ProtNLM"/>
    </source>
</evidence>
<dbReference type="STRING" id="1423778.FC70_GL001251"/>
<gene>
    <name evidence="1" type="ORF">FC70_GL001251</name>
</gene>
<reference evidence="1 2" key="1">
    <citation type="journal article" date="2015" name="Genome Announc.">
        <title>Expanding the biotechnology potential of lactobacilli through comparative genomics of 213 strains and associated genera.</title>
        <authorList>
            <person name="Sun Z."/>
            <person name="Harris H.M."/>
            <person name="McCann A."/>
            <person name="Guo C."/>
            <person name="Argimon S."/>
            <person name="Zhang W."/>
            <person name="Yang X."/>
            <person name="Jeffery I.B."/>
            <person name="Cooney J.C."/>
            <person name="Kagawa T.F."/>
            <person name="Liu W."/>
            <person name="Song Y."/>
            <person name="Salvetti E."/>
            <person name="Wrobel A."/>
            <person name="Rasinkangas P."/>
            <person name="Parkhill J."/>
            <person name="Rea M.C."/>
            <person name="O'Sullivan O."/>
            <person name="Ritari J."/>
            <person name="Douillard F.P."/>
            <person name="Paul Ross R."/>
            <person name="Yang R."/>
            <person name="Briner A.E."/>
            <person name="Felis G.E."/>
            <person name="de Vos W.M."/>
            <person name="Barrangou R."/>
            <person name="Klaenhammer T.R."/>
            <person name="Caufield P.W."/>
            <person name="Cui Y."/>
            <person name="Zhang H."/>
            <person name="O'Toole P.W."/>
        </authorList>
    </citation>
    <scope>NUCLEOTIDE SEQUENCE [LARGE SCALE GENOMIC DNA]</scope>
    <source>
        <strain evidence="1 2">DSM 15707</strain>
    </source>
</reference>
<dbReference type="AlphaFoldDB" id="A0A0R1RF21"/>
<sequence length="145" mass="16734">MTKRIIISKLIEAPIEETFNWMAQSNNFSKAPWVFSSKWRDSNNYNVGAVRNIFMLVGWYQEKITVFERNKRIQYRVLKSFPPVKQDFTEMKFEKVSRGTMVTWTIDIDVLVPIVGPIITQVAGKLAVGLYSSILITGNRVLTKV</sequence>